<evidence type="ECO:0000256" key="1">
    <source>
        <dbReference type="ARBA" id="ARBA00009684"/>
    </source>
</evidence>
<evidence type="ECO:0000256" key="2">
    <source>
        <dbReference type="ARBA" id="ARBA00012052"/>
    </source>
</evidence>
<dbReference type="PANTHER" id="PTHR43527">
    <property type="entry name" value="4-DIPHOSPHOCYTIDYL-2-C-METHYL-D-ERYTHRITOL KINASE, CHLOROPLASTIC"/>
    <property type="match status" value="1"/>
</dbReference>
<proteinExistence type="inferred from homology"/>
<comment type="similarity">
    <text evidence="1 9">Belongs to the GHMP kinase family. IspE subfamily.</text>
</comment>
<keyword evidence="7 9" id="KW-0067">ATP-binding</keyword>
<evidence type="ECO:0000256" key="4">
    <source>
        <dbReference type="ARBA" id="ARBA00022679"/>
    </source>
</evidence>
<dbReference type="SUPFAM" id="SSF54211">
    <property type="entry name" value="Ribosomal protein S5 domain 2-like"/>
    <property type="match status" value="1"/>
</dbReference>
<keyword evidence="14" id="KW-1185">Reference proteome</keyword>
<dbReference type="UniPathway" id="UPA00056">
    <property type="reaction ID" value="UER00094"/>
</dbReference>
<keyword evidence="5 9" id="KW-0547">Nucleotide-binding</keyword>
<dbReference type="Gene3D" id="3.30.70.890">
    <property type="entry name" value="GHMP kinase, C-terminal domain"/>
    <property type="match status" value="1"/>
</dbReference>
<evidence type="ECO:0000313" key="13">
    <source>
        <dbReference type="EMBL" id="AWM40048.1"/>
    </source>
</evidence>
<name>A0A2Z3H2R7_9BACT</name>
<feature type="domain" description="GHMP kinase N-terminal" evidence="11">
    <location>
        <begin position="103"/>
        <end position="179"/>
    </location>
</feature>
<evidence type="ECO:0000259" key="12">
    <source>
        <dbReference type="Pfam" id="PF08544"/>
    </source>
</evidence>
<dbReference type="EMBL" id="CP025958">
    <property type="protein sequence ID" value="AWM40048.1"/>
    <property type="molecule type" value="Genomic_DNA"/>
</dbReference>
<dbReference type="GO" id="GO:0019288">
    <property type="term" value="P:isopentenyl diphosphate biosynthetic process, methylerythritol 4-phosphate pathway"/>
    <property type="evidence" value="ECO:0007669"/>
    <property type="project" value="UniProtKB-UniRule"/>
</dbReference>
<dbReference type="NCBIfam" id="TIGR00154">
    <property type="entry name" value="ispE"/>
    <property type="match status" value="1"/>
</dbReference>
<dbReference type="InterPro" id="IPR020568">
    <property type="entry name" value="Ribosomal_Su5_D2-typ_SF"/>
</dbReference>
<comment type="catalytic activity">
    <reaction evidence="9">
        <text>4-CDP-2-C-methyl-D-erythritol + ATP = 4-CDP-2-C-methyl-D-erythritol 2-phosphate + ADP + H(+)</text>
        <dbReference type="Rhea" id="RHEA:18437"/>
        <dbReference type="ChEBI" id="CHEBI:15378"/>
        <dbReference type="ChEBI" id="CHEBI:30616"/>
        <dbReference type="ChEBI" id="CHEBI:57823"/>
        <dbReference type="ChEBI" id="CHEBI:57919"/>
        <dbReference type="ChEBI" id="CHEBI:456216"/>
        <dbReference type="EC" id="2.7.1.148"/>
    </reaction>
</comment>
<dbReference type="GO" id="GO:0050515">
    <property type="term" value="F:4-(cytidine 5'-diphospho)-2-C-methyl-D-erythritol kinase activity"/>
    <property type="evidence" value="ECO:0007669"/>
    <property type="project" value="UniProtKB-UniRule"/>
</dbReference>
<accession>A0A2Z3H2R7</accession>
<feature type="active site" evidence="9">
    <location>
        <position position="174"/>
    </location>
</feature>
<dbReference type="HAMAP" id="MF_00061">
    <property type="entry name" value="IspE"/>
    <property type="match status" value="1"/>
</dbReference>
<dbReference type="SUPFAM" id="SSF55060">
    <property type="entry name" value="GHMP Kinase, C-terminal domain"/>
    <property type="match status" value="1"/>
</dbReference>
<dbReference type="KEGG" id="gog:C1280_25610"/>
<dbReference type="InterPro" id="IPR013750">
    <property type="entry name" value="GHMP_kinase_C_dom"/>
</dbReference>
<feature type="domain" description="GHMP kinase C-terminal" evidence="12">
    <location>
        <begin position="236"/>
        <end position="311"/>
    </location>
</feature>
<protein>
    <recommendedName>
        <fullName evidence="3 9">4-diphosphocytidyl-2-C-methyl-D-erythritol kinase</fullName>
        <shortName evidence="9">CMK</shortName>
        <ecNumber evidence="2 9">2.7.1.148</ecNumber>
    </recommendedName>
    <alternativeName>
        <fullName evidence="8 9">4-(cytidine-5'-diphospho)-2-C-methyl-D-erythritol kinase</fullName>
    </alternativeName>
</protein>
<dbReference type="Pfam" id="PF00288">
    <property type="entry name" value="GHMP_kinases_N"/>
    <property type="match status" value="1"/>
</dbReference>
<feature type="binding site" evidence="9">
    <location>
        <begin position="132"/>
        <end position="142"/>
    </location>
    <ligand>
        <name>ATP</name>
        <dbReference type="ChEBI" id="CHEBI:30616"/>
    </ligand>
</feature>
<sequence>MGRSLHGSVAPHRMTALPTSSRSADPLAFYPHFRAGADGLTLATPAKLNLFLEIVRKRPDGYHDLESLMVAVELYDTLELRAVPGGAVELRCEPDTLGSGPDNLVHKAAAALRAVAGRPDLGAHIRLTKRIPTQAGMGGGSSDAAAALVGLNEIWKLGLTREQLVAIAASIGSDVAFFLALPAAWCTGRGEITAPEPPPRRALDFVLVLPPVGVSTPAVFKRLVVPVGPVGGDRLRAAFRAGDPAAVGAALFNRLEPAAFGAEPLVGRLRTRLAELHPAPCGALMSGSGSTVFAVCRDRSHALEVAAAFRNSRPADEPESRVLIVRGVAL</sequence>
<comment type="function">
    <text evidence="9">Catalyzes the phosphorylation of the position 2 hydroxy group of 4-diphosphocytidyl-2C-methyl-D-erythritol.</text>
</comment>
<dbReference type="EC" id="2.7.1.148" evidence="2 9"/>
<evidence type="ECO:0000256" key="5">
    <source>
        <dbReference type="ARBA" id="ARBA00022741"/>
    </source>
</evidence>
<dbReference type="OrthoDB" id="9809438at2"/>
<dbReference type="PANTHER" id="PTHR43527:SF2">
    <property type="entry name" value="4-DIPHOSPHOCYTIDYL-2-C-METHYL-D-ERYTHRITOL KINASE, CHLOROPLASTIC"/>
    <property type="match status" value="1"/>
</dbReference>
<dbReference type="GO" id="GO:0016114">
    <property type="term" value="P:terpenoid biosynthetic process"/>
    <property type="evidence" value="ECO:0007669"/>
    <property type="project" value="UniProtKB-UniRule"/>
</dbReference>
<keyword evidence="4 9" id="KW-0808">Transferase</keyword>
<evidence type="ECO:0000313" key="14">
    <source>
        <dbReference type="Proteomes" id="UP000245802"/>
    </source>
</evidence>
<keyword evidence="6 9" id="KW-0418">Kinase</keyword>
<evidence type="ECO:0000256" key="10">
    <source>
        <dbReference type="SAM" id="MobiDB-lite"/>
    </source>
</evidence>
<dbReference type="Proteomes" id="UP000245802">
    <property type="component" value="Chromosome"/>
</dbReference>
<gene>
    <name evidence="9 13" type="primary">ispE</name>
    <name evidence="13" type="ORF">C1280_25610</name>
</gene>
<evidence type="ECO:0000256" key="3">
    <source>
        <dbReference type="ARBA" id="ARBA00017473"/>
    </source>
</evidence>
<dbReference type="InterPro" id="IPR036554">
    <property type="entry name" value="GHMP_kinase_C_sf"/>
</dbReference>
<evidence type="ECO:0000259" key="11">
    <source>
        <dbReference type="Pfam" id="PF00288"/>
    </source>
</evidence>
<dbReference type="InterPro" id="IPR006204">
    <property type="entry name" value="GHMP_kinase_N_dom"/>
</dbReference>
<dbReference type="AlphaFoldDB" id="A0A2Z3H2R7"/>
<evidence type="ECO:0000256" key="8">
    <source>
        <dbReference type="ARBA" id="ARBA00032554"/>
    </source>
</evidence>
<comment type="pathway">
    <text evidence="9">Isoprenoid biosynthesis; isopentenyl diphosphate biosynthesis via DXP pathway; isopentenyl diphosphate from 1-deoxy-D-xylulose 5-phosphate: step 3/6.</text>
</comment>
<evidence type="ECO:0000256" key="6">
    <source>
        <dbReference type="ARBA" id="ARBA00022777"/>
    </source>
</evidence>
<evidence type="ECO:0000256" key="7">
    <source>
        <dbReference type="ARBA" id="ARBA00022840"/>
    </source>
</evidence>
<dbReference type="Gene3D" id="3.30.230.10">
    <property type="match status" value="1"/>
</dbReference>
<organism evidence="13 14">
    <name type="scientific">Gemmata obscuriglobus</name>
    <dbReference type="NCBI Taxonomy" id="114"/>
    <lineage>
        <taxon>Bacteria</taxon>
        <taxon>Pseudomonadati</taxon>
        <taxon>Planctomycetota</taxon>
        <taxon>Planctomycetia</taxon>
        <taxon>Gemmatales</taxon>
        <taxon>Gemmataceae</taxon>
        <taxon>Gemmata</taxon>
    </lineage>
</organism>
<keyword evidence="9" id="KW-0414">Isoprene biosynthesis</keyword>
<dbReference type="InterPro" id="IPR004424">
    <property type="entry name" value="IspE"/>
</dbReference>
<feature type="region of interest" description="Disordered" evidence="10">
    <location>
        <begin position="1"/>
        <end position="22"/>
    </location>
</feature>
<dbReference type="InterPro" id="IPR014721">
    <property type="entry name" value="Ribsml_uS5_D2-typ_fold_subgr"/>
</dbReference>
<dbReference type="GO" id="GO:0005524">
    <property type="term" value="F:ATP binding"/>
    <property type="evidence" value="ECO:0007669"/>
    <property type="project" value="UniProtKB-UniRule"/>
</dbReference>
<reference evidence="13 14" key="1">
    <citation type="submission" date="2018-01" db="EMBL/GenBank/DDBJ databases">
        <title>G. obscuriglobus.</title>
        <authorList>
            <person name="Franke J."/>
            <person name="Blomberg W."/>
            <person name="Selmecki A."/>
        </authorList>
    </citation>
    <scope>NUCLEOTIDE SEQUENCE [LARGE SCALE GENOMIC DNA]</scope>
    <source>
        <strain evidence="13 14">DSM 5831</strain>
    </source>
</reference>
<feature type="active site" evidence="9">
    <location>
        <position position="47"/>
    </location>
</feature>
<dbReference type="Pfam" id="PF08544">
    <property type="entry name" value="GHMP_kinases_C"/>
    <property type="match status" value="1"/>
</dbReference>
<evidence type="ECO:0000256" key="9">
    <source>
        <dbReference type="HAMAP-Rule" id="MF_00061"/>
    </source>
</evidence>
<dbReference type="PIRSF" id="PIRSF010376">
    <property type="entry name" value="IspE"/>
    <property type="match status" value="1"/>
</dbReference>